<dbReference type="EMBL" id="FQZH01000004">
    <property type="protein sequence ID" value="SHJ54704.1"/>
    <property type="molecule type" value="Genomic_DNA"/>
</dbReference>
<dbReference type="STRING" id="683124.SAMN05444337_2201"/>
<dbReference type="SUPFAM" id="SSF50891">
    <property type="entry name" value="Cyclophilin-like"/>
    <property type="match status" value="1"/>
</dbReference>
<dbReference type="InterPro" id="IPR044666">
    <property type="entry name" value="Cyclophilin_A-like"/>
</dbReference>
<evidence type="ECO:0000313" key="9">
    <source>
        <dbReference type="Proteomes" id="UP000184232"/>
    </source>
</evidence>
<keyword evidence="4 5" id="KW-0413">Isomerase</keyword>
<dbReference type="PANTHER" id="PTHR45625:SF4">
    <property type="entry name" value="PEPTIDYLPROLYL ISOMERASE DOMAIN AND WD REPEAT-CONTAINING PROTEIN 1"/>
    <property type="match status" value="1"/>
</dbReference>
<organism evidence="8 9">
    <name type="scientific">Flavobacterium haoranii</name>
    <dbReference type="NCBI Taxonomy" id="683124"/>
    <lineage>
        <taxon>Bacteria</taxon>
        <taxon>Pseudomonadati</taxon>
        <taxon>Bacteroidota</taxon>
        <taxon>Flavobacteriia</taxon>
        <taxon>Flavobacteriales</taxon>
        <taxon>Flavobacteriaceae</taxon>
        <taxon>Flavobacterium</taxon>
    </lineage>
</organism>
<evidence type="ECO:0000256" key="1">
    <source>
        <dbReference type="ARBA" id="ARBA00000971"/>
    </source>
</evidence>
<dbReference type="AlphaFoldDB" id="A0A1M6K6Y6"/>
<dbReference type="Pfam" id="PF00160">
    <property type="entry name" value="Pro_isomerase"/>
    <property type="match status" value="1"/>
</dbReference>
<dbReference type="Gene3D" id="3.10.50.40">
    <property type="match status" value="1"/>
</dbReference>
<dbReference type="Proteomes" id="UP000184232">
    <property type="component" value="Unassembled WGS sequence"/>
</dbReference>
<evidence type="ECO:0000256" key="3">
    <source>
        <dbReference type="ARBA" id="ARBA00023110"/>
    </source>
</evidence>
<feature type="domain" description="PPIase FKBP-type" evidence="6">
    <location>
        <begin position="263"/>
        <end position="370"/>
    </location>
</feature>
<evidence type="ECO:0000256" key="4">
    <source>
        <dbReference type="ARBA" id="ARBA00023235"/>
    </source>
</evidence>
<dbReference type="InterPro" id="IPR029000">
    <property type="entry name" value="Cyclophilin-like_dom_sf"/>
</dbReference>
<evidence type="ECO:0000256" key="5">
    <source>
        <dbReference type="PROSITE-ProRule" id="PRU00277"/>
    </source>
</evidence>
<dbReference type="InterPro" id="IPR001179">
    <property type="entry name" value="PPIase_FKBP_dom"/>
</dbReference>
<name>A0A1M6K6Y6_9FLAO</name>
<dbReference type="InterPro" id="IPR046357">
    <property type="entry name" value="PPIase_dom_sf"/>
</dbReference>
<accession>A0A1M6K6Y6</accession>
<dbReference type="SUPFAM" id="SSF54534">
    <property type="entry name" value="FKBP-like"/>
    <property type="match status" value="1"/>
</dbReference>
<dbReference type="PROSITE" id="PS51257">
    <property type="entry name" value="PROKAR_LIPOPROTEIN"/>
    <property type="match status" value="1"/>
</dbReference>
<sequence length="373" mass="40896">MKHLKQLLASILVFASLLSCKNEHTDLGDGIFAQINTNKGDIIVQLEYEKVPVTVANFVSLAEGKNPFVEEQYKRKPFYDGLKFHRVISVANGDSEDFMIQGGDPMGDGSGGPGYQFKDEFHADLKHDKGGILSMANAGPGTNGSQFFITIKETPWLDGKHTVFGHVVEGQEIINTILQNDVIEKITILRNGAEAKKFDAVKIFKDYYAKEAEANKIMAEKSKAAKAENVARIEALRTNGTRTPSGIIYEFLNKGEGKKPANGTKVFINYAGFLQSTGELFDTSFASVAEKFGKFDANRAAQNGYQPFPFTYGDKQGLIPGFIEGIEQMSFGDKILVYIPSKLGYGTQGAGNVIPPNSDIVFEIELLENLPNP</sequence>
<proteinExistence type="predicted"/>
<evidence type="ECO:0000259" key="6">
    <source>
        <dbReference type="PROSITE" id="PS50059"/>
    </source>
</evidence>
<dbReference type="Pfam" id="PF00254">
    <property type="entry name" value="FKBP_C"/>
    <property type="match status" value="1"/>
</dbReference>
<protein>
    <recommendedName>
        <fullName evidence="2 5">peptidylprolyl isomerase</fullName>
        <ecNumber evidence="2 5">5.2.1.8</ecNumber>
    </recommendedName>
</protein>
<evidence type="ECO:0000256" key="2">
    <source>
        <dbReference type="ARBA" id="ARBA00013194"/>
    </source>
</evidence>
<dbReference type="Gene3D" id="2.40.100.10">
    <property type="entry name" value="Cyclophilin-like"/>
    <property type="match status" value="1"/>
</dbReference>
<evidence type="ECO:0000259" key="7">
    <source>
        <dbReference type="PROSITE" id="PS50072"/>
    </source>
</evidence>
<dbReference type="PROSITE" id="PS50072">
    <property type="entry name" value="CSA_PPIASE_2"/>
    <property type="match status" value="1"/>
</dbReference>
<comment type="catalytic activity">
    <reaction evidence="1 5">
        <text>[protein]-peptidylproline (omega=180) = [protein]-peptidylproline (omega=0)</text>
        <dbReference type="Rhea" id="RHEA:16237"/>
        <dbReference type="Rhea" id="RHEA-COMP:10747"/>
        <dbReference type="Rhea" id="RHEA-COMP:10748"/>
        <dbReference type="ChEBI" id="CHEBI:83833"/>
        <dbReference type="ChEBI" id="CHEBI:83834"/>
        <dbReference type="EC" id="5.2.1.8"/>
    </reaction>
</comment>
<dbReference type="InterPro" id="IPR002130">
    <property type="entry name" value="Cyclophilin-type_PPIase_dom"/>
</dbReference>
<dbReference type="EC" id="5.2.1.8" evidence="2 5"/>
<dbReference type="PROSITE" id="PS50059">
    <property type="entry name" value="FKBP_PPIASE"/>
    <property type="match status" value="1"/>
</dbReference>
<keyword evidence="9" id="KW-1185">Reference proteome</keyword>
<dbReference type="PRINTS" id="PR00153">
    <property type="entry name" value="CSAPPISMRASE"/>
</dbReference>
<reference evidence="8 9" key="1">
    <citation type="submission" date="2016-11" db="EMBL/GenBank/DDBJ databases">
        <authorList>
            <person name="Jaros S."/>
            <person name="Januszkiewicz K."/>
            <person name="Wedrychowicz H."/>
        </authorList>
    </citation>
    <scope>NUCLEOTIDE SEQUENCE [LARGE SCALE GENOMIC DNA]</scope>
    <source>
        <strain evidence="8 9">DSM 22807</strain>
    </source>
</reference>
<dbReference type="GO" id="GO:0003755">
    <property type="term" value="F:peptidyl-prolyl cis-trans isomerase activity"/>
    <property type="evidence" value="ECO:0007669"/>
    <property type="project" value="UniProtKB-KW"/>
</dbReference>
<dbReference type="CDD" id="cd00317">
    <property type="entry name" value="cyclophilin"/>
    <property type="match status" value="1"/>
</dbReference>
<gene>
    <name evidence="8" type="ORF">SAMN05444337_2201</name>
</gene>
<evidence type="ECO:0000313" key="8">
    <source>
        <dbReference type="EMBL" id="SHJ54704.1"/>
    </source>
</evidence>
<keyword evidence="3 5" id="KW-0697">Rotamase</keyword>
<dbReference type="PANTHER" id="PTHR45625">
    <property type="entry name" value="PEPTIDYL-PROLYL CIS-TRANS ISOMERASE-RELATED"/>
    <property type="match status" value="1"/>
</dbReference>
<dbReference type="OrthoDB" id="9807797at2"/>
<dbReference type="RefSeq" id="WP_072784976.1">
    <property type="nucleotide sequence ID" value="NZ_CP045292.1"/>
</dbReference>
<feature type="domain" description="PPIase cyclophilin-type" evidence="7">
    <location>
        <begin position="40"/>
        <end position="177"/>
    </location>
</feature>